<protein>
    <submittedName>
        <fullName evidence="4">Uncharacterized protein</fullName>
    </submittedName>
</protein>
<feature type="compositionally biased region" description="Polar residues" evidence="1">
    <location>
        <begin position="243"/>
        <end position="260"/>
    </location>
</feature>
<evidence type="ECO:0000256" key="2">
    <source>
        <dbReference type="SAM" id="SignalP"/>
    </source>
</evidence>
<feature type="signal peptide" evidence="2">
    <location>
        <begin position="1"/>
        <end position="19"/>
    </location>
</feature>
<feature type="region of interest" description="Disordered" evidence="1">
    <location>
        <begin position="27"/>
        <end position="82"/>
    </location>
</feature>
<evidence type="ECO:0000313" key="3">
    <source>
        <dbReference type="Proteomes" id="UP000887574"/>
    </source>
</evidence>
<feature type="region of interest" description="Disordered" evidence="1">
    <location>
        <begin position="202"/>
        <end position="309"/>
    </location>
</feature>
<feature type="compositionally biased region" description="Polar residues" evidence="1">
    <location>
        <begin position="215"/>
        <end position="226"/>
    </location>
</feature>
<keyword evidence="2" id="KW-0732">Signal</keyword>
<accession>A0A915EDG4</accession>
<evidence type="ECO:0000313" key="4">
    <source>
        <dbReference type="WBParaSite" id="jg5503"/>
    </source>
</evidence>
<keyword evidence="3" id="KW-1185">Reference proteome</keyword>
<dbReference type="Proteomes" id="UP000887574">
    <property type="component" value="Unplaced"/>
</dbReference>
<feature type="compositionally biased region" description="Low complexity" evidence="1">
    <location>
        <begin position="227"/>
        <end position="242"/>
    </location>
</feature>
<dbReference type="WBParaSite" id="jg5503">
    <property type="protein sequence ID" value="jg5503"/>
    <property type="gene ID" value="jg5503"/>
</dbReference>
<name>A0A915EDG4_9BILA</name>
<organism evidence="3 4">
    <name type="scientific">Ditylenchus dipsaci</name>
    <dbReference type="NCBI Taxonomy" id="166011"/>
    <lineage>
        <taxon>Eukaryota</taxon>
        <taxon>Metazoa</taxon>
        <taxon>Ecdysozoa</taxon>
        <taxon>Nematoda</taxon>
        <taxon>Chromadorea</taxon>
        <taxon>Rhabditida</taxon>
        <taxon>Tylenchina</taxon>
        <taxon>Tylenchomorpha</taxon>
        <taxon>Sphaerularioidea</taxon>
        <taxon>Anguinidae</taxon>
        <taxon>Anguininae</taxon>
        <taxon>Ditylenchus</taxon>
    </lineage>
</organism>
<evidence type="ECO:0000256" key="1">
    <source>
        <dbReference type="SAM" id="MobiDB-lite"/>
    </source>
</evidence>
<reference evidence="4" key="1">
    <citation type="submission" date="2022-11" db="UniProtKB">
        <authorList>
            <consortium name="WormBaseParasite"/>
        </authorList>
    </citation>
    <scope>IDENTIFICATION</scope>
</reference>
<sequence>MVFPTLFFIFSIIFGLTIAGPTVDPDSTVSISEEPTSEPVTLLPPHTEEPTFKSTFEPSGGTGQPDESSTQSSEPTSKSPKNITLEDLPICLHSWRCSSRQYCYKEKGATEDTYGHCVTEETDPDRDTLVYPDCRFQSDCHMGEYCNSMLVQDNSPGKCYKVGWRLTTTDAPTVNFTSETTAAPSVGNETGSITLEPMEVTGISTSDPSEEPTEYASSTPSGSANETTPPTDTSSSSTMPDPNQNISSSSVPVNTTSESITDQTGTETSGSETTEKTTGEDTTNTTMAYHQGNHTGHTHATEIPTGVTGGEVSEETTLANVSDHTTLPGEITESVSEIASPTTLALNENSSVVLGR</sequence>
<proteinExistence type="predicted"/>
<feature type="compositionally biased region" description="Low complexity" evidence="1">
    <location>
        <begin position="67"/>
        <end position="81"/>
    </location>
</feature>
<feature type="chain" id="PRO_5037088219" evidence="2">
    <location>
        <begin position="20"/>
        <end position="356"/>
    </location>
</feature>
<feature type="compositionally biased region" description="Low complexity" evidence="1">
    <location>
        <begin position="261"/>
        <end position="272"/>
    </location>
</feature>
<dbReference type="AlphaFoldDB" id="A0A915EDG4"/>